<protein>
    <recommendedName>
        <fullName evidence="4">Endonuclease/exonuclease/phosphatase domain-containing protein</fullName>
    </recommendedName>
</protein>
<sequence length="789" mass="88417">MPYEFPDPRATANLPMAADDFPYNKFTRSGETPATLPAVFIPWNHISAGFPEEIRDAITASPQNFIAAVPFGAGPKFYTDNRRADLLLKTFLEGLDFPDKGKLTVFFPLEAKEDKKSKSRDEGRSRRSAFDKPWPLIVTGFSEDFGKFLLWHQCFATASHSVWNLVSFNPSALAWTITAFQGNVVNDDPELIAEALACIKAATWHDTSIQNLVKRITQSQGRSGNPAELTVMMTQSWRLSYIETKNFDDDKGPVFLLTGAPITNNLDMHRAIAAHIHRLRIRVNFQQLINVDKIIGCDWCKNQNHPSHACPFLEVDSTWYGPSTDELRLRLLKTDTPKPASQKRKEDSTNPSGRSKRGKKNDDGWREVRRGKKQYLIAKPERAAVWQTRETPQNQCGSYGTGLALSRRGSDVPADHPSSQDDNASSDSGEPAPEFLENGAVDWTSPSPPNNERNMQADPQGTSYVNSRESTPVSSGRRRRRQSSFLTNSREASPPIDEPSISESGHATTQRGGETCSHQSSHFNDLTGHTRQETNPSNLGSQPRSPTSNRRQRREASKKATKAAILVSCLNINGYSSAGSGDGVHNSKWGHINQLLRTSRTGILIVSEAHLTERRCEEIEKLFARRMKVIFTANPDNPMGKGGVAIVLNKQLTNWHNIQTKEIVPGRAILLRTRWHDDKDITILGVYAPNVSSSDSRESADFFLSLYNFFHQHPEWRPDYLGGDLNFVEDAIDRIPMHSDDTEVCSTFDNLKELLGLHDGWCNTFPDKLDYTYCCNRVTRDPDTNVTST</sequence>
<name>A0AA39PZN7_9AGAR</name>
<feature type="compositionally biased region" description="Low complexity" evidence="1">
    <location>
        <begin position="493"/>
        <end position="504"/>
    </location>
</feature>
<dbReference type="Proteomes" id="UP001175228">
    <property type="component" value="Unassembled WGS sequence"/>
</dbReference>
<dbReference type="Gene3D" id="3.60.10.10">
    <property type="entry name" value="Endonuclease/exonuclease/phosphatase"/>
    <property type="match status" value="1"/>
</dbReference>
<gene>
    <name evidence="2" type="ORF">EDD18DRAFT_1405217</name>
</gene>
<comment type="caution">
    <text evidence="2">The sequence shown here is derived from an EMBL/GenBank/DDBJ whole genome shotgun (WGS) entry which is preliminary data.</text>
</comment>
<feature type="compositionally biased region" description="Polar residues" evidence="1">
    <location>
        <begin position="388"/>
        <end position="398"/>
    </location>
</feature>
<dbReference type="EMBL" id="JAUEPU010000024">
    <property type="protein sequence ID" value="KAK0493532.1"/>
    <property type="molecule type" value="Genomic_DNA"/>
</dbReference>
<evidence type="ECO:0008006" key="4">
    <source>
        <dbReference type="Google" id="ProtNLM"/>
    </source>
</evidence>
<proteinExistence type="predicted"/>
<feature type="compositionally biased region" description="Polar residues" evidence="1">
    <location>
        <begin position="450"/>
        <end position="473"/>
    </location>
</feature>
<dbReference type="InterPro" id="IPR036691">
    <property type="entry name" value="Endo/exonu/phosph_ase_sf"/>
</dbReference>
<keyword evidence="3" id="KW-1185">Reference proteome</keyword>
<evidence type="ECO:0000313" key="3">
    <source>
        <dbReference type="Proteomes" id="UP001175228"/>
    </source>
</evidence>
<accession>A0AA39PZN7</accession>
<organism evidence="2 3">
    <name type="scientific">Armillaria luteobubalina</name>
    <dbReference type="NCBI Taxonomy" id="153913"/>
    <lineage>
        <taxon>Eukaryota</taxon>
        <taxon>Fungi</taxon>
        <taxon>Dikarya</taxon>
        <taxon>Basidiomycota</taxon>
        <taxon>Agaricomycotina</taxon>
        <taxon>Agaricomycetes</taxon>
        <taxon>Agaricomycetidae</taxon>
        <taxon>Agaricales</taxon>
        <taxon>Marasmiineae</taxon>
        <taxon>Physalacriaceae</taxon>
        <taxon>Armillaria</taxon>
    </lineage>
</organism>
<dbReference type="SUPFAM" id="SSF56219">
    <property type="entry name" value="DNase I-like"/>
    <property type="match status" value="1"/>
</dbReference>
<reference evidence="2" key="1">
    <citation type="submission" date="2023-06" db="EMBL/GenBank/DDBJ databases">
        <authorList>
            <consortium name="Lawrence Berkeley National Laboratory"/>
            <person name="Ahrendt S."/>
            <person name="Sahu N."/>
            <person name="Indic B."/>
            <person name="Wong-Bajracharya J."/>
            <person name="Merenyi Z."/>
            <person name="Ke H.-M."/>
            <person name="Monk M."/>
            <person name="Kocsube S."/>
            <person name="Drula E."/>
            <person name="Lipzen A."/>
            <person name="Balint B."/>
            <person name="Henrissat B."/>
            <person name="Andreopoulos B."/>
            <person name="Martin F.M."/>
            <person name="Harder C.B."/>
            <person name="Rigling D."/>
            <person name="Ford K.L."/>
            <person name="Foster G.D."/>
            <person name="Pangilinan J."/>
            <person name="Papanicolaou A."/>
            <person name="Barry K."/>
            <person name="LaButti K."/>
            <person name="Viragh M."/>
            <person name="Koriabine M."/>
            <person name="Yan M."/>
            <person name="Riley R."/>
            <person name="Champramary S."/>
            <person name="Plett K.L."/>
            <person name="Tsai I.J."/>
            <person name="Slot J."/>
            <person name="Sipos G."/>
            <person name="Plett J."/>
            <person name="Nagy L.G."/>
            <person name="Grigoriev I.V."/>
        </authorList>
    </citation>
    <scope>NUCLEOTIDE SEQUENCE</scope>
    <source>
        <strain evidence="2">HWK02</strain>
    </source>
</reference>
<feature type="region of interest" description="Disordered" evidence="1">
    <location>
        <begin position="333"/>
        <end position="560"/>
    </location>
</feature>
<feature type="compositionally biased region" description="Polar residues" evidence="1">
    <location>
        <begin position="505"/>
        <end position="549"/>
    </location>
</feature>
<evidence type="ECO:0000313" key="2">
    <source>
        <dbReference type="EMBL" id="KAK0493532.1"/>
    </source>
</evidence>
<evidence type="ECO:0000256" key="1">
    <source>
        <dbReference type="SAM" id="MobiDB-lite"/>
    </source>
</evidence>
<dbReference type="AlphaFoldDB" id="A0AA39PZN7"/>